<name>A0A1H2SZ41_9FIRM</name>
<dbReference type="EMBL" id="FNNF01000011">
    <property type="protein sequence ID" value="SDW36299.1"/>
    <property type="molecule type" value="Genomic_DNA"/>
</dbReference>
<dbReference type="GO" id="GO:0004252">
    <property type="term" value="F:serine-type endopeptidase activity"/>
    <property type="evidence" value="ECO:0007669"/>
    <property type="project" value="InterPro"/>
</dbReference>
<keyword evidence="5 8" id="KW-0645">Protease</keyword>
<keyword evidence="6 8" id="KW-0378">Hydrolase</keyword>
<dbReference type="PROSITE" id="PS00501">
    <property type="entry name" value="SPASE_I_1"/>
    <property type="match status" value="1"/>
</dbReference>
<evidence type="ECO:0000256" key="5">
    <source>
        <dbReference type="ARBA" id="ARBA00022670"/>
    </source>
</evidence>
<feature type="domain" description="Peptidase S26" evidence="10">
    <location>
        <begin position="6"/>
        <end position="158"/>
    </location>
</feature>
<evidence type="ECO:0000256" key="2">
    <source>
        <dbReference type="ARBA" id="ARBA00004401"/>
    </source>
</evidence>
<proteinExistence type="inferred from homology"/>
<dbReference type="InterPro" id="IPR019758">
    <property type="entry name" value="Pept_S26A_signal_pept_1_CS"/>
</dbReference>
<dbReference type="PROSITE" id="PS00760">
    <property type="entry name" value="SPASE_I_2"/>
    <property type="match status" value="1"/>
</dbReference>
<comment type="catalytic activity">
    <reaction evidence="1 8">
        <text>Cleavage of hydrophobic, N-terminal signal or leader sequences from secreted and periplasmic proteins.</text>
        <dbReference type="EC" id="3.4.21.89"/>
    </reaction>
</comment>
<dbReference type="PANTHER" id="PTHR43390:SF1">
    <property type="entry name" value="CHLOROPLAST PROCESSING PEPTIDASE"/>
    <property type="match status" value="1"/>
</dbReference>
<dbReference type="InterPro" id="IPR019756">
    <property type="entry name" value="Pept_S26A_signal_pept_1_Ser-AS"/>
</dbReference>
<comment type="subcellular location">
    <subcellularLocation>
        <location evidence="2">Cell membrane</location>
        <topology evidence="2">Single-pass type II membrane protein</topology>
    </subcellularLocation>
    <subcellularLocation>
        <location evidence="9">Membrane</location>
        <topology evidence="9">Single-pass type II membrane protein</topology>
    </subcellularLocation>
</comment>
<reference evidence="11 12" key="1">
    <citation type="submission" date="2016-10" db="EMBL/GenBank/DDBJ databases">
        <authorList>
            <person name="de Groot N.N."/>
        </authorList>
    </citation>
    <scope>NUCLEOTIDE SEQUENCE [LARGE SCALE GENOMIC DNA]</scope>
    <source>
        <strain evidence="11 12">S3b</strain>
    </source>
</reference>
<dbReference type="GO" id="GO:0005886">
    <property type="term" value="C:plasma membrane"/>
    <property type="evidence" value="ECO:0007669"/>
    <property type="project" value="UniProtKB-SubCell"/>
</dbReference>
<dbReference type="PANTHER" id="PTHR43390">
    <property type="entry name" value="SIGNAL PEPTIDASE I"/>
    <property type="match status" value="1"/>
</dbReference>
<dbReference type="InterPro" id="IPR036286">
    <property type="entry name" value="LexA/Signal_pep-like_sf"/>
</dbReference>
<evidence type="ECO:0000259" key="10">
    <source>
        <dbReference type="Pfam" id="PF10502"/>
    </source>
</evidence>
<comment type="similarity">
    <text evidence="3 9">Belongs to the peptidase S26 family.</text>
</comment>
<dbReference type="eggNOG" id="COG0681">
    <property type="taxonomic scope" value="Bacteria"/>
</dbReference>
<protein>
    <recommendedName>
        <fullName evidence="4 8">Signal peptidase I</fullName>
        <ecNumber evidence="4 8">3.4.21.89</ecNumber>
    </recommendedName>
</protein>
<dbReference type="GO" id="GO:0009003">
    <property type="term" value="F:signal peptidase activity"/>
    <property type="evidence" value="ECO:0007669"/>
    <property type="project" value="UniProtKB-EC"/>
</dbReference>
<dbReference type="EC" id="3.4.21.89" evidence="4 8"/>
<feature type="active site" evidence="7">
    <location>
        <position position="70"/>
    </location>
</feature>
<dbReference type="OrthoDB" id="9802919at2"/>
<evidence type="ECO:0000256" key="9">
    <source>
        <dbReference type="RuleBase" id="RU362042"/>
    </source>
</evidence>
<feature type="active site" evidence="7">
    <location>
        <position position="31"/>
    </location>
</feature>
<gene>
    <name evidence="11" type="ORF">SAMN04487759_11134</name>
</gene>
<evidence type="ECO:0000256" key="7">
    <source>
        <dbReference type="PIRSR" id="PIRSR600223-1"/>
    </source>
</evidence>
<evidence type="ECO:0000313" key="12">
    <source>
        <dbReference type="Proteomes" id="UP000182429"/>
    </source>
</evidence>
<dbReference type="CDD" id="cd06530">
    <property type="entry name" value="S26_SPase_I"/>
    <property type="match status" value="1"/>
</dbReference>
<dbReference type="SUPFAM" id="SSF51306">
    <property type="entry name" value="LexA/Signal peptidase"/>
    <property type="match status" value="1"/>
</dbReference>
<dbReference type="Gene3D" id="2.10.109.10">
    <property type="entry name" value="Umud Fragment, subunit A"/>
    <property type="match status" value="1"/>
</dbReference>
<accession>A0A1H2SZ41</accession>
<dbReference type="GO" id="GO:0006465">
    <property type="term" value="P:signal peptide processing"/>
    <property type="evidence" value="ECO:0007669"/>
    <property type="project" value="InterPro"/>
</dbReference>
<evidence type="ECO:0000256" key="4">
    <source>
        <dbReference type="ARBA" id="ARBA00013208"/>
    </source>
</evidence>
<dbReference type="InterPro" id="IPR019757">
    <property type="entry name" value="Pept_S26A_signal_pept_1_Lys-AS"/>
</dbReference>
<evidence type="ECO:0000256" key="8">
    <source>
        <dbReference type="RuleBase" id="RU003993"/>
    </source>
</evidence>
<evidence type="ECO:0000256" key="1">
    <source>
        <dbReference type="ARBA" id="ARBA00000677"/>
    </source>
</evidence>
<dbReference type="InterPro" id="IPR019533">
    <property type="entry name" value="Peptidase_S26"/>
</dbReference>
<dbReference type="Pfam" id="PF10502">
    <property type="entry name" value="Peptidase_S26"/>
    <property type="match status" value="1"/>
</dbReference>
<evidence type="ECO:0000256" key="3">
    <source>
        <dbReference type="ARBA" id="ARBA00009370"/>
    </source>
</evidence>
<dbReference type="InterPro" id="IPR000223">
    <property type="entry name" value="Pept_S26A_signal_pept_1"/>
</dbReference>
<dbReference type="NCBIfam" id="TIGR02227">
    <property type="entry name" value="sigpep_I_bact"/>
    <property type="match status" value="1"/>
</dbReference>
<dbReference type="Proteomes" id="UP000182429">
    <property type="component" value="Unassembled WGS sequence"/>
</dbReference>
<dbReference type="PROSITE" id="PS00761">
    <property type="entry name" value="SPASE_I_3"/>
    <property type="match status" value="1"/>
</dbReference>
<evidence type="ECO:0000313" key="11">
    <source>
        <dbReference type="EMBL" id="SDW36299.1"/>
    </source>
</evidence>
<evidence type="ECO:0000256" key="6">
    <source>
        <dbReference type="ARBA" id="ARBA00022801"/>
    </source>
</evidence>
<dbReference type="STRING" id="1630.SAMN05216514_10241"/>
<dbReference type="AlphaFoldDB" id="A0A1H2SZ41"/>
<dbReference type="PRINTS" id="PR00727">
    <property type="entry name" value="LEADERPTASE"/>
</dbReference>
<dbReference type="RefSeq" id="WP_029070665.1">
    <property type="nucleotide sequence ID" value="NZ_FNGT01000010.1"/>
</dbReference>
<organism evidence="11 12">
    <name type="scientific">Kandleria vitulina</name>
    <dbReference type="NCBI Taxonomy" id="1630"/>
    <lineage>
        <taxon>Bacteria</taxon>
        <taxon>Bacillati</taxon>
        <taxon>Bacillota</taxon>
        <taxon>Erysipelotrichia</taxon>
        <taxon>Erysipelotrichales</taxon>
        <taxon>Coprobacillaceae</taxon>
        <taxon>Kandleria</taxon>
    </lineage>
</organism>
<sequence>MKKKVIAVIAVLALVVLVRSCLLPVTVSGTSMESTLQDGEFAIMSRDFSVIKRFDIVVLSSETLKETIIKRVIGLPGETIEYKNDKLYVNGKYVKETFLDQSFKEQKKREMESPLFTNNFKVTLKKGEYYVLGDNRLNSVDSRALGTFTIKDFKARGGIILYPFNKMGRTE</sequence>